<feature type="region of interest" description="Disordered" evidence="3">
    <location>
        <begin position="687"/>
        <end position="707"/>
    </location>
</feature>
<keyword evidence="7" id="KW-1185">Reference proteome</keyword>
<evidence type="ECO:0000256" key="2">
    <source>
        <dbReference type="PROSITE-ProRule" id="PRU00042"/>
    </source>
</evidence>
<dbReference type="InterPro" id="IPR045154">
    <property type="entry name" value="PCF11-like"/>
</dbReference>
<feature type="compositionally biased region" description="Low complexity" evidence="3">
    <location>
        <begin position="821"/>
        <end position="830"/>
    </location>
</feature>
<dbReference type="GO" id="GO:0008270">
    <property type="term" value="F:zinc ion binding"/>
    <property type="evidence" value="ECO:0007669"/>
    <property type="project" value="UniProtKB-KW"/>
</dbReference>
<feature type="domain" description="CID" evidence="5">
    <location>
        <begin position="78"/>
        <end position="206"/>
    </location>
</feature>
<feature type="domain" description="C2H2-type" evidence="4">
    <location>
        <begin position="896"/>
        <end position="923"/>
    </location>
</feature>
<dbReference type="CDD" id="cd16982">
    <property type="entry name" value="CID_Pcf11"/>
    <property type="match status" value="1"/>
</dbReference>
<keyword evidence="2" id="KW-0862">Zinc</keyword>
<feature type="region of interest" description="Disordered" evidence="3">
    <location>
        <begin position="206"/>
        <end position="325"/>
    </location>
</feature>
<evidence type="ECO:0000259" key="5">
    <source>
        <dbReference type="PROSITE" id="PS51391"/>
    </source>
</evidence>
<protein>
    <submittedName>
        <fullName evidence="6">Polyadenylation and cleavage factor4</fullName>
    </submittedName>
</protein>
<evidence type="ECO:0000259" key="4">
    <source>
        <dbReference type="PROSITE" id="PS50157"/>
    </source>
</evidence>
<feature type="region of interest" description="Disordered" evidence="3">
    <location>
        <begin position="1"/>
        <end position="65"/>
    </location>
</feature>
<dbReference type="Proteomes" id="UP001289374">
    <property type="component" value="Unassembled WGS sequence"/>
</dbReference>
<organism evidence="6 7">
    <name type="scientific">Sesamum angolense</name>
    <dbReference type="NCBI Taxonomy" id="2727404"/>
    <lineage>
        <taxon>Eukaryota</taxon>
        <taxon>Viridiplantae</taxon>
        <taxon>Streptophyta</taxon>
        <taxon>Embryophyta</taxon>
        <taxon>Tracheophyta</taxon>
        <taxon>Spermatophyta</taxon>
        <taxon>Magnoliopsida</taxon>
        <taxon>eudicotyledons</taxon>
        <taxon>Gunneridae</taxon>
        <taxon>Pentapetalae</taxon>
        <taxon>asterids</taxon>
        <taxon>lamiids</taxon>
        <taxon>Lamiales</taxon>
        <taxon>Pedaliaceae</taxon>
        <taxon>Sesamum</taxon>
    </lineage>
</organism>
<comment type="caution">
    <text evidence="6">The sequence shown here is derived from an EMBL/GenBank/DDBJ whole genome shotgun (WGS) entry which is preliminary data.</text>
</comment>
<sequence>MESTRRPFNRSLSKEPGLKKPRLTEDHAAADRSSNARTGFIQRPVLPNTGVARVQRDRDSESSGAVRGLYQQQPGHQLHQELVNQYKTALSELTFNSKPIITNLTIIAGENSHAAKAIAATVCANILEVPREQKLPSLYLLDSIVKNIGRDYIKYFASRLPEVFCKAYRQVDPPIHQGMRHLFGTWKGVFPPQTLQMIEKELGFTTTANGSSSGTTTSRPDSQAQRSAHSIHVNPKYLEARQRLQPTRAKGSGSDISGTLMSTPDDVEPPARITTISSKRSWADPYTKSIQHHQKDKVNEPVRDKSSSIPYPDSKYGSSISGHEGLGTETLSEKFKEPGLDRPWYESATDVTGKVCNQSNGFDMEHAFESYPAHQSANSDSQLQLKQNFASRKLNGVSRSWKNSEEEEYVWDEMNTRPTDLSAANTSAKDNWTPDDTEKLDFGSHIRRPQSVHDIGPRVDDEISTDSISTEIGHVASGAQAPLSWSEELRIPEGNVLLGPGKNISGYGEGYSTRMKSSANTVGRTPYQPQVGPDPTGGQDFKFSTNVMPGPKVSMMQQQHTLGTASLMKSTRHQHPPSPSVSAHNPNRLLSSLAERNQSSTGPPTDPRRPPGHRNTGSVDQSHPRDVYQSSAQRFQPQSIQTSPAAMPPLQQRKYVPSTQQRKLEVSEFGTSADGQNLLSIQISGSESHSTIGNSSSDLSNPLTVDSPGQSINSSLLTGVTKTGMVGNTSLMGSSTKLDSEEVGLVSSPGMQPSVPSDSHPASFLSSSPLHENILLPGFSKEKSEQPPIPSAPHSSSLADSLSSASAQKPDQPLNRGPGVSSTSSTPDSSEPLTMRKPLLSITDLPSSSRPVAEISDGLPQSKTNIKDTIGFEFRPDVVRTLHPDVITDLLSDLPHQCSICGLRLKLQEPLDRHMEWHALRAPEQNPLNKNSRRWYASSVDWVAGVGYILAADSPSDLSGESGVALTRSEQMVPADESQCACILCGELFEDCYSQKKRMDVQKSCLLDYPTIRVTGRIGSVSDTTSPRPIVHVNCMSEDILQDLGLACDVELELPFGLVKHDLGYEIDYMVSQPTDGPRKRMLRNVSVGNQFNDQRFAVLKLAEDLYYTFSAYTLSSLTVLIRCAWQKKEPKQSWSSVHRTEAGVSRDPCKASIMTIAWV</sequence>
<evidence type="ECO:0000313" key="6">
    <source>
        <dbReference type="EMBL" id="KAK4396475.1"/>
    </source>
</evidence>
<dbReference type="Pfam" id="PF04818">
    <property type="entry name" value="CID"/>
    <property type="match status" value="1"/>
</dbReference>
<feature type="compositionally biased region" description="Basic and acidic residues" evidence="3">
    <location>
        <begin position="12"/>
        <end position="30"/>
    </location>
</feature>
<evidence type="ECO:0000256" key="1">
    <source>
        <dbReference type="ARBA" id="ARBA00022664"/>
    </source>
</evidence>
<feature type="region of interest" description="Disordered" evidence="3">
    <location>
        <begin position="724"/>
        <end position="767"/>
    </location>
</feature>
<gene>
    <name evidence="6" type="ORF">Sango_1484100</name>
</gene>
<dbReference type="GO" id="GO:0003729">
    <property type="term" value="F:mRNA binding"/>
    <property type="evidence" value="ECO:0007669"/>
    <property type="project" value="InterPro"/>
</dbReference>
<dbReference type="PROSITE" id="PS50157">
    <property type="entry name" value="ZINC_FINGER_C2H2_2"/>
    <property type="match status" value="1"/>
</dbReference>
<feature type="region of interest" description="Disordered" evidence="3">
    <location>
        <begin position="595"/>
        <end position="671"/>
    </location>
</feature>
<dbReference type="GO" id="GO:0031124">
    <property type="term" value="P:mRNA 3'-end processing"/>
    <property type="evidence" value="ECO:0007669"/>
    <property type="project" value="InterPro"/>
</dbReference>
<dbReference type="FunFam" id="1.25.40.90:FF:000023">
    <property type="entry name" value="polyadenylation and cleavage factor homolog 4"/>
    <property type="match status" value="1"/>
</dbReference>
<dbReference type="GO" id="GO:0000993">
    <property type="term" value="F:RNA polymerase II complex binding"/>
    <property type="evidence" value="ECO:0007669"/>
    <property type="project" value="InterPro"/>
</dbReference>
<dbReference type="InterPro" id="IPR008942">
    <property type="entry name" value="ENTH_VHS"/>
</dbReference>
<dbReference type="SUPFAM" id="SSF48464">
    <property type="entry name" value="ENTH/VHS domain"/>
    <property type="match status" value="1"/>
</dbReference>
<name>A0AAE1WN46_9LAMI</name>
<reference evidence="6" key="1">
    <citation type="submission" date="2020-06" db="EMBL/GenBank/DDBJ databases">
        <authorList>
            <person name="Li T."/>
            <person name="Hu X."/>
            <person name="Zhang T."/>
            <person name="Song X."/>
            <person name="Zhang H."/>
            <person name="Dai N."/>
            <person name="Sheng W."/>
            <person name="Hou X."/>
            <person name="Wei L."/>
        </authorList>
    </citation>
    <scope>NUCLEOTIDE SEQUENCE</scope>
    <source>
        <strain evidence="6">K16</strain>
        <tissue evidence="6">Leaf</tissue>
    </source>
</reference>
<feature type="compositionally biased region" description="Polar residues" evidence="3">
    <location>
        <begin position="628"/>
        <end position="644"/>
    </location>
</feature>
<dbReference type="Gene3D" id="1.25.40.90">
    <property type="match status" value="1"/>
</dbReference>
<feature type="region of interest" description="Disordered" evidence="3">
    <location>
        <begin position="780"/>
        <end position="835"/>
    </location>
</feature>
<feature type="compositionally biased region" description="Low complexity" evidence="3">
    <location>
        <begin position="792"/>
        <end position="807"/>
    </location>
</feature>
<dbReference type="SMART" id="SM00582">
    <property type="entry name" value="RPR"/>
    <property type="match status" value="1"/>
</dbReference>
<dbReference type="PROSITE" id="PS00028">
    <property type="entry name" value="ZINC_FINGER_C2H2_1"/>
    <property type="match status" value="1"/>
</dbReference>
<feature type="compositionally biased region" description="Basic and acidic residues" evidence="3">
    <location>
        <begin position="296"/>
        <end position="306"/>
    </location>
</feature>
<evidence type="ECO:0000313" key="7">
    <source>
        <dbReference type="Proteomes" id="UP001289374"/>
    </source>
</evidence>
<keyword evidence="2" id="KW-0479">Metal-binding</keyword>
<dbReference type="PANTHER" id="PTHR15921:SF3">
    <property type="entry name" value="PRE-MRNA CLEAVAGE COMPLEX 2 PROTEIN PCF11"/>
    <property type="match status" value="1"/>
</dbReference>
<dbReference type="GO" id="GO:0005849">
    <property type="term" value="C:mRNA cleavage factor complex"/>
    <property type="evidence" value="ECO:0007669"/>
    <property type="project" value="TreeGrafter"/>
</dbReference>
<dbReference type="InterPro" id="IPR057242">
    <property type="entry name" value="PCFS4-like"/>
</dbReference>
<dbReference type="GO" id="GO:0005737">
    <property type="term" value="C:cytoplasm"/>
    <property type="evidence" value="ECO:0007669"/>
    <property type="project" value="TreeGrafter"/>
</dbReference>
<keyword evidence="2" id="KW-0863">Zinc-finger</keyword>
<dbReference type="PROSITE" id="PS51391">
    <property type="entry name" value="CID"/>
    <property type="match status" value="1"/>
</dbReference>
<feature type="region of interest" description="Disordered" evidence="3">
    <location>
        <begin position="515"/>
        <end position="551"/>
    </location>
</feature>
<dbReference type="GO" id="GO:0006369">
    <property type="term" value="P:termination of RNA polymerase II transcription"/>
    <property type="evidence" value="ECO:0007669"/>
    <property type="project" value="InterPro"/>
</dbReference>
<proteinExistence type="predicted"/>
<dbReference type="InterPro" id="IPR047415">
    <property type="entry name" value="Pcf11_CID"/>
</dbReference>
<feature type="compositionally biased region" description="Low complexity" evidence="3">
    <location>
        <begin position="206"/>
        <end position="218"/>
    </location>
</feature>
<feature type="compositionally biased region" description="Polar residues" evidence="3">
    <location>
        <begin position="724"/>
        <end position="737"/>
    </location>
</feature>
<dbReference type="AlphaFoldDB" id="A0AAE1WN46"/>
<dbReference type="InterPro" id="IPR013087">
    <property type="entry name" value="Znf_C2H2_type"/>
</dbReference>
<keyword evidence="1" id="KW-0507">mRNA processing</keyword>
<dbReference type="Pfam" id="PF23228">
    <property type="entry name" value="zf_PCFS4"/>
    <property type="match status" value="1"/>
</dbReference>
<dbReference type="EMBL" id="JACGWL010000008">
    <property type="protein sequence ID" value="KAK4396475.1"/>
    <property type="molecule type" value="Genomic_DNA"/>
</dbReference>
<accession>A0AAE1WN46</accession>
<feature type="compositionally biased region" description="Polar residues" evidence="3">
    <location>
        <begin position="219"/>
        <end position="228"/>
    </location>
</feature>
<dbReference type="InterPro" id="IPR006569">
    <property type="entry name" value="CID_dom"/>
</dbReference>
<evidence type="ECO:0000256" key="3">
    <source>
        <dbReference type="SAM" id="MobiDB-lite"/>
    </source>
</evidence>
<reference evidence="6" key="2">
    <citation type="journal article" date="2024" name="Plant">
        <title>Genomic evolution and insights into agronomic trait innovations of Sesamum species.</title>
        <authorList>
            <person name="Miao H."/>
            <person name="Wang L."/>
            <person name="Qu L."/>
            <person name="Liu H."/>
            <person name="Sun Y."/>
            <person name="Le M."/>
            <person name="Wang Q."/>
            <person name="Wei S."/>
            <person name="Zheng Y."/>
            <person name="Lin W."/>
            <person name="Duan Y."/>
            <person name="Cao H."/>
            <person name="Xiong S."/>
            <person name="Wang X."/>
            <person name="Wei L."/>
            <person name="Li C."/>
            <person name="Ma Q."/>
            <person name="Ju M."/>
            <person name="Zhao R."/>
            <person name="Li G."/>
            <person name="Mu C."/>
            <person name="Tian Q."/>
            <person name="Mei H."/>
            <person name="Zhang T."/>
            <person name="Gao T."/>
            <person name="Zhang H."/>
        </authorList>
    </citation>
    <scope>NUCLEOTIDE SEQUENCE</scope>
    <source>
        <strain evidence="6">K16</strain>
    </source>
</reference>
<dbReference type="PANTHER" id="PTHR15921">
    <property type="entry name" value="PRE-MRNA CLEAVAGE COMPLEX II"/>
    <property type="match status" value="1"/>
</dbReference>